<dbReference type="InterPro" id="IPR000086">
    <property type="entry name" value="NUDIX_hydrolase_dom"/>
</dbReference>
<keyword evidence="10" id="KW-1185">Reference proteome</keyword>
<dbReference type="STRING" id="246404.A0A507DQ76"/>
<evidence type="ECO:0000313" key="9">
    <source>
        <dbReference type="EMBL" id="TPX53763.1"/>
    </source>
</evidence>
<evidence type="ECO:0000256" key="5">
    <source>
        <dbReference type="ARBA" id="ARBA00022801"/>
    </source>
</evidence>
<comment type="cofactor">
    <cofactor evidence="1">
        <name>Mn(2+)</name>
        <dbReference type="ChEBI" id="CHEBI:29035"/>
    </cofactor>
</comment>
<dbReference type="Gene3D" id="3.90.79.10">
    <property type="entry name" value="Nucleoside Triphosphate Pyrophosphohydrolase"/>
    <property type="match status" value="1"/>
</dbReference>
<dbReference type="InterPro" id="IPR000059">
    <property type="entry name" value="NUDIX_hydrolase_NudL_CS"/>
</dbReference>
<dbReference type="InterPro" id="IPR015797">
    <property type="entry name" value="NUDIX_hydrolase-like_dom_sf"/>
</dbReference>
<comment type="caution">
    <text evidence="9">The sequence shown here is derived from an EMBL/GenBank/DDBJ whole genome shotgun (WGS) entry which is preliminary data.</text>
</comment>
<protein>
    <recommendedName>
        <fullName evidence="8">Nudix hydrolase domain-containing protein</fullName>
    </recommendedName>
</protein>
<evidence type="ECO:0000256" key="7">
    <source>
        <dbReference type="ARBA" id="ARBA00023211"/>
    </source>
</evidence>
<name>A0A507DQ76_9FUNG</name>
<keyword evidence="6" id="KW-0460">Magnesium</keyword>
<dbReference type="GO" id="GO:0009132">
    <property type="term" value="P:nucleoside diphosphate metabolic process"/>
    <property type="evidence" value="ECO:0007669"/>
    <property type="project" value="InterPro"/>
</dbReference>
<dbReference type="Proteomes" id="UP000320333">
    <property type="component" value="Unassembled WGS sequence"/>
</dbReference>
<proteinExistence type="inferred from homology"/>
<evidence type="ECO:0000256" key="4">
    <source>
        <dbReference type="ARBA" id="ARBA00022723"/>
    </source>
</evidence>
<dbReference type="PANTHER" id="PTHR12992:SF11">
    <property type="entry name" value="MITOCHONDRIAL COENZYME A DIPHOSPHATASE NUDT8"/>
    <property type="match status" value="1"/>
</dbReference>
<dbReference type="SUPFAM" id="SSF55811">
    <property type="entry name" value="Nudix"/>
    <property type="match status" value="1"/>
</dbReference>
<dbReference type="GO" id="GO:0010945">
    <property type="term" value="F:coenzyme A diphosphatase activity"/>
    <property type="evidence" value="ECO:0007669"/>
    <property type="project" value="InterPro"/>
</dbReference>
<evidence type="ECO:0000256" key="1">
    <source>
        <dbReference type="ARBA" id="ARBA00001936"/>
    </source>
</evidence>
<comment type="cofactor">
    <cofactor evidence="2">
        <name>Mg(2+)</name>
        <dbReference type="ChEBI" id="CHEBI:18420"/>
    </cofactor>
</comment>
<reference evidence="9 10" key="1">
    <citation type="journal article" date="2019" name="Sci. Rep.">
        <title>Comparative genomics of chytrid fungi reveal insights into the obligate biotrophic and pathogenic lifestyle of Synchytrium endobioticum.</title>
        <authorList>
            <person name="van de Vossenberg B.T.L.H."/>
            <person name="Warris S."/>
            <person name="Nguyen H.D.T."/>
            <person name="van Gent-Pelzer M.P.E."/>
            <person name="Joly D.L."/>
            <person name="van de Geest H.C."/>
            <person name="Bonants P.J.M."/>
            <person name="Smith D.S."/>
            <person name="Levesque C.A."/>
            <person name="van der Lee T.A.J."/>
        </authorList>
    </citation>
    <scope>NUCLEOTIDE SEQUENCE [LARGE SCALE GENOMIC DNA]</scope>
    <source>
        <strain evidence="9 10">CBS 675.73</strain>
    </source>
</reference>
<accession>A0A507DQ76</accession>
<dbReference type="PROSITE" id="PS51462">
    <property type="entry name" value="NUDIX"/>
    <property type="match status" value="1"/>
</dbReference>
<dbReference type="GO" id="GO:0000287">
    <property type="term" value="F:magnesium ion binding"/>
    <property type="evidence" value="ECO:0007669"/>
    <property type="project" value="InterPro"/>
</dbReference>
<dbReference type="AlphaFoldDB" id="A0A507DQ76"/>
<keyword evidence="7" id="KW-0464">Manganese</keyword>
<dbReference type="InterPro" id="IPR045121">
    <property type="entry name" value="CoAse"/>
</dbReference>
<evidence type="ECO:0000313" key="10">
    <source>
        <dbReference type="Proteomes" id="UP000320333"/>
    </source>
</evidence>
<evidence type="ECO:0000256" key="6">
    <source>
        <dbReference type="ARBA" id="ARBA00022842"/>
    </source>
</evidence>
<feature type="domain" description="Nudix hydrolase" evidence="8">
    <location>
        <begin position="68"/>
        <end position="259"/>
    </location>
</feature>
<dbReference type="PROSITE" id="PS01293">
    <property type="entry name" value="NUDIX_COA"/>
    <property type="match status" value="1"/>
</dbReference>
<organism evidence="9 10">
    <name type="scientific">Chytriomyces confervae</name>
    <dbReference type="NCBI Taxonomy" id="246404"/>
    <lineage>
        <taxon>Eukaryota</taxon>
        <taxon>Fungi</taxon>
        <taxon>Fungi incertae sedis</taxon>
        <taxon>Chytridiomycota</taxon>
        <taxon>Chytridiomycota incertae sedis</taxon>
        <taxon>Chytridiomycetes</taxon>
        <taxon>Chytridiales</taxon>
        <taxon>Chytriomycetaceae</taxon>
        <taxon>Chytriomyces</taxon>
    </lineage>
</organism>
<dbReference type="OrthoDB" id="206213at2759"/>
<keyword evidence="5" id="KW-0378">Hydrolase</keyword>
<evidence type="ECO:0000256" key="2">
    <source>
        <dbReference type="ARBA" id="ARBA00001946"/>
    </source>
</evidence>
<keyword evidence="4" id="KW-0479">Metal-binding</keyword>
<evidence type="ECO:0000259" key="8">
    <source>
        <dbReference type="PROSITE" id="PS51462"/>
    </source>
</evidence>
<evidence type="ECO:0000256" key="3">
    <source>
        <dbReference type="ARBA" id="ARBA00006506"/>
    </source>
</evidence>
<dbReference type="Pfam" id="PF00293">
    <property type="entry name" value="NUDIX"/>
    <property type="match status" value="1"/>
</dbReference>
<dbReference type="PANTHER" id="PTHR12992">
    <property type="entry name" value="NUDIX HYDROLASE"/>
    <property type="match status" value="1"/>
</dbReference>
<dbReference type="GO" id="GO:0030145">
    <property type="term" value="F:manganese ion binding"/>
    <property type="evidence" value="ECO:0007669"/>
    <property type="project" value="InterPro"/>
</dbReference>
<sequence length="287" mass="31764">MSPNVFRLSGAWPPHSNNEASLQQLETQGSGSTQFPNLNKQLSHVFPHDYTDNREDQWNNKNNNIINMNDQAVLAMLVATASPASHHAMDTLSVLFTVRSRMLRKHAGEVSFPGGALDATDASILAAALRETREEIGVESVLVLGALPTLPDISLRIKVSPFLGVACWRPYCGGDVDSVVEEVRHWGSIPESQMGSVRVKTVEELGMTMNRDEVDSCFSLTLRDLLDPEKRRMQDFRDGTGLKIPVWNGPNNEQIWGLTAFVLDDLLKNVVAPSLDVEYGNLKIKDL</sequence>
<gene>
    <name evidence="9" type="ORF">CcCBS67573_g09654</name>
</gene>
<dbReference type="CDD" id="cd03426">
    <property type="entry name" value="NUDIX_CoAse_Nudt7"/>
    <property type="match status" value="1"/>
</dbReference>
<dbReference type="EMBL" id="QEAP01000931">
    <property type="protein sequence ID" value="TPX53763.1"/>
    <property type="molecule type" value="Genomic_DNA"/>
</dbReference>
<comment type="similarity">
    <text evidence="3">Belongs to the Nudix hydrolase family. PCD1 subfamily.</text>
</comment>